<dbReference type="EMBL" id="CALOZG010000002">
    <property type="protein sequence ID" value="CAH3979694.1"/>
    <property type="molecule type" value="Genomic_DNA"/>
</dbReference>
<accession>A0A9P0SZH8</accession>
<dbReference type="AlphaFoldDB" id="A0A9P0SZH8"/>
<dbReference type="Proteomes" id="UP001152562">
    <property type="component" value="Unassembled WGS sequence"/>
</dbReference>
<proteinExistence type="predicted"/>
<protein>
    <submittedName>
        <fullName evidence="1">Uncharacterized protein</fullName>
    </submittedName>
</protein>
<evidence type="ECO:0000313" key="1">
    <source>
        <dbReference type="EMBL" id="CAH3979694.1"/>
    </source>
</evidence>
<comment type="caution">
    <text evidence="1">The sequence shown here is derived from an EMBL/GenBank/DDBJ whole genome shotgun (WGS) entry which is preliminary data.</text>
</comment>
<organism evidence="1 2">
    <name type="scientific">Pieris brassicae</name>
    <name type="common">White butterfly</name>
    <name type="synonym">Large white butterfly</name>
    <dbReference type="NCBI Taxonomy" id="7116"/>
    <lineage>
        <taxon>Eukaryota</taxon>
        <taxon>Metazoa</taxon>
        <taxon>Ecdysozoa</taxon>
        <taxon>Arthropoda</taxon>
        <taxon>Hexapoda</taxon>
        <taxon>Insecta</taxon>
        <taxon>Pterygota</taxon>
        <taxon>Neoptera</taxon>
        <taxon>Endopterygota</taxon>
        <taxon>Lepidoptera</taxon>
        <taxon>Glossata</taxon>
        <taxon>Ditrysia</taxon>
        <taxon>Papilionoidea</taxon>
        <taxon>Pieridae</taxon>
        <taxon>Pierinae</taxon>
        <taxon>Pieris</taxon>
    </lineage>
</organism>
<sequence length="82" mass="10003">MLKWRLTGLRGEKAKWSKKVNQWTPRYNTNRRGGRPCAWWSNDFRKVWQRLARDRKHWKELEESFVPQGQAVQEDRFATKVS</sequence>
<evidence type="ECO:0000313" key="2">
    <source>
        <dbReference type="Proteomes" id="UP001152562"/>
    </source>
</evidence>
<keyword evidence="2" id="KW-1185">Reference proteome</keyword>
<name>A0A9P0SZH8_PIEBR</name>
<reference evidence="1" key="1">
    <citation type="submission" date="2022-05" db="EMBL/GenBank/DDBJ databases">
        <authorList>
            <person name="Okamura Y."/>
        </authorList>
    </citation>
    <scope>NUCLEOTIDE SEQUENCE</scope>
</reference>
<gene>
    <name evidence="1" type="ORF">PIBRA_LOCUS1916</name>
</gene>